<dbReference type="Proteomes" id="UP000070409">
    <property type="component" value="Unassembled WGS sequence"/>
</dbReference>
<evidence type="ECO:0000256" key="6">
    <source>
        <dbReference type="ARBA" id="ARBA00022822"/>
    </source>
</evidence>
<dbReference type="SUPFAM" id="SSF51366">
    <property type="entry name" value="Ribulose-phoshate binding barrel"/>
    <property type="match status" value="1"/>
</dbReference>
<dbReference type="Gene3D" id="3.20.20.70">
    <property type="entry name" value="Aldolase class I"/>
    <property type="match status" value="1"/>
</dbReference>
<keyword evidence="6 9" id="KW-0822">Tryptophan biosynthesis</keyword>
<dbReference type="RefSeq" id="WP_068571379.1">
    <property type="nucleotide sequence ID" value="NZ_LSRE01000008.1"/>
</dbReference>
<evidence type="ECO:0000313" key="12">
    <source>
        <dbReference type="EMBL" id="KXP10345.1"/>
    </source>
</evidence>
<evidence type="ECO:0000259" key="10">
    <source>
        <dbReference type="Pfam" id="PF00697"/>
    </source>
</evidence>
<dbReference type="EMBL" id="LSRE01000008">
    <property type="protein sequence ID" value="KXP00086.1"/>
    <property type="molecule type" value="Genomic_DNA"/>
</dbReference>
<dbReference type="OrthoDB" id="3243379at2"/>
<reference evidence="11 14" key="3">
    <citation type="submission" date="2016-02" db="EMBL/GenBank/DDBJ databases">
        <authorList>
            <person name="Teng J.L."/>
            <person name="Tang Y."/>
            <person name="Huang Y."/>
            <person name="Guo F."/>
            <person name="Wei W."/>
            <person name="Chen J.H."/>
            <person name="Wong S.Y."/>
            <person name="Lau S.K."/>
            <person name="Woo P.C."/>
        </authorList>
    </citation>
    <scope>NUCLEOTIDE SEQUENCE [LARGE SCALE GENOMIC DNA]</scope>
    <source>
        <strain evidence="11 14">JCM 13375</strain>
    </source>
</reference>
<dbReference type="UniPathway" id="UPA00035">
    <property type="reaction ID" value="UER00042"/>
</dbReference>
<dbReference type="GO" id="GO:0000162">
    <property type="term" value="P:L-tryptophan biosynthetic process"/>
    <property type="evidence" value="ECO:0007669"/>
    <property type="project" value="UniProtKB-UniRule"/>
</dbReference>
<dbReference type="InterPro" id="IPR011060">
    <property type="entry name" value="RibuloseP-bd_barrel"/>
</dbReference>
<keyword evidence="5 9" id="KW-0028">Amino-acid biosynthesis</keyword>
<evidence type="ECO:0000256" key="8">
    <source>
        <dbReference type="ARBA" id="ARBA00023235"/>
    </source>
</evidence>
<protein>
    <recommendedName>
        <fullName evidence="4 9">N-(5'-phosphoribosyl)anthranilate isomerase</fullName>
        <shortName evidence="9">PRAI</shortName>
        <ecNumber evidence="3 9">5.3.1.24</ecNumber>
    </recommendedName>
</protein>
<comment type="pathway">
    <text evidence="2 9">Amino-acid biosynthesis; L-tryptophan biosynthesis; L-tryptophan from chorismate: step 3/5.</text>
</comment>
<name>A0A138AJ02_9ACTN</name>
<accession>A0A138AJ02</accession>
<evidence type="ECO:0000256" key="9">
    <source>
        <dbReference type="HAMAP-Rule" id="MF_00135"/>
    </source>
</evidence>
<dbReference type="AlphaFoldDB" id="A0A138AJ02"/>
<comment type="caution">
    <text evidence="12">The sequence shown here is derived from an EMBL/GenBank/DDBJ whole genome shotgun (WGS) entry which is preliminary data.</text>
</comment>
<comment type="catalytic activity">
    <reaction evidence="1 9">
        <text>N-(5-phospho-beta-D-ribosyl)anthranilate = 1-(2-carboxyphenylamino)-1-deoxy-D-ribulose 5-phosphate</text>
        <dbReference type="Rhea" id="RHEA:21540"/>
        <dbReference type="ChEBI" id="CHEBI:18277"/>
        <dbReference type="ChEBI" id="CHEBI:58613"/>
        <dbReference type="EC" id="5.3.1.24"/>
    </reaction>
</comment>
<dbReference type="HAMAP" id="MF_00135">
    <property type="entry name" value="PRAI"/>
    <property type="match status" value="1"/>
</dbReference>
<keyword evidence="8 9" id="KW-0413">Isomerase</keyword>
<evidence type="ECO:0000313" key="11">
    <source>
        <dbReference type="EMBL" id="KXP00086.1"/>
    </source>
</evidence>
<reference evidence="13" key="1">
    <citation type="submission" date="2016-02" db="EMBL/GenBank/DDBJ databases">
        <authorList>
            <person name="Wen L."/>
            <person name="He K."/>
            <person name="Yang H."/>
        </authorList>
    </citation>
    <scope>NUCLEOTIDE SEQUENCE [LARGE SCALE GENOMIC DNA]</scope>
    <source>
        <strain evidence="13">JCM 15929</strain>
    </source>
</reference>
<dbReference type="PANTHER" id="PTHR42894">
    <property type="entry name" value="N-(5'-PHOSPHORIBOSYL)ANTHRANILATE ISOMERASE"/>
    <property type="match status" value="1"/>
</dbReference>
<feature type="domain" description="N-(5'phosphoribosyl) anthranilate isomerase (PRAI)" evidence="10">
    <location>
        <begin position="3"/>
        <end position="191"/>
    </location>
</feature>
<evidence type="ECO:0000256" key="5">
    <source>
        <dbReference type="ARBA" id="ARBA00022605"/>
    </source>
</evidence>
<organism evidence="12 13">
    <name type="scientific">Tsukamurella pseudospumae</name>
    <dbReference type="NCBI Taxonomy" id="239498"/>
    <lineage>
        <taxon>Bacteria</taxon>
        <taxon>Bacillati</taxon>
        <taxon>Actinomycetota</taxon>
        <taxon>Actinomycetes</taxon>
        <taxon>Mycobacteriales</taxon>
        <taxon>Tsukamurellaceae</taxon>
        <taxon>Tsukamurella</taxon>
    </lineage>
</organism>
<evidence type="ECO:0000256" key="4">
    <source>
        <dbReference type="ARBA" id="ARBA00022272"/>
    </source>
</evidence>
<reference evidence="12" key="2">
    <citation type="submission" date="2016-02" db="EMBL/GenBank/DDBJ databases">
        <authorList>
            <person name="Teng J.L."/>
            <person name="Yang Y."/>
            <person name="Huang Y."/>
            <person name="Guo F."/>
            <person name="Wei W."/>
            <person name="Chen J.H."/>
            <person name="Wong S.Y."/>
            <person name="Lau S.K."/>
            <person name="Woo P.C."/>
        </authorList>
    </citation>
    <scope>NUCLEOTIDE SEQUENCE</scope>
    <source>
        <strain evidence="12">JCM 15929</strain>
    </source>
</reference>
<sequence>MFVKVCGLRTAETVASAVAAGADAVGFVFAPGSVRLIDAGAAAPLVAGVPESVETVGVFRGQPIDEVLRLAREAGVDTIQLHGDEPDDHFVRATAAGFSTIRAISAVRYTASGHAGPERLLIDATVPGSGAAFDPADLPVPPDADWLLAGGLRPDNVAALIAAFGPSGVDVSSGVESAPGVKDPALIRAFLAAAKP</sequence>
<dbReference type="PANTHER" id="PTHR42894:SF1">
    <property type="entry name" value="N-(5'-PHOSPHORIBOSYL)ANTHRANILATE ISOMERASE"/>
    <property type="match status" value="1"/>
</dbReference>
<evidence type="ECO:0000256" key="7">
    <source>
        <dbReference type="ARBA" id="ARBA00023141"/>
    </source>
</evidence>
<keyword evidence="7 9" id="KW-0057">Aromatic amino acid biosynthesis</keyword>
<dbReference type="EC" id="5.3.1.24" evidence="3 9"/>
<dbReference type="EMBL" id="LSRF01000033">
    <property type="protein sequence ID" value="KXP10345.1"/>
    <property type="molecule type" value="Genomic_DNA"/>
</dbReference>
<evidence type="ECO:0000256" key="3">
    <source>
        <dbReference type="ARBA" id="ARBA00012572"/>
    </source>
</evidence>
<dbReference type="InterPro" id="IPR013785">
    <property type="entry name" value="Aldolase_TIM"/>
</dbReference>
<comment type="similarity">
    <text evidence="9">Belongs to the TrpF family.</text>
</comment>
<dbReference type="InterPro" id="IPR001240">
    <property type="entry name" value="PRAI_dom"/>
</dbReference>
<dbReference type="Proteomes" id="UP000070258">
    <property type="component" value="Unassembled WGS sequence"/>
</dbReference>
<dbReference type="GO" id="GO:0004640">
    <property type="term" value="F:phosphoribosylanthranilate isomerase activity"/>
    <property type="evidence" value="ECO:0007669"/>
    <property type="project" value="UniProtKB-UniRule"/>
</dbReference>
<dbReference type="CDD" id="cd00405">
    <property type="entry name" value="PRAI"/>
    <property type="match status" value="1"/>
</dbReference>
<dbReference type="STRING" id="239498.AXK60_07785"/>
<keyword evidence="14" id="KW-1185">Reference proteome</keyword>
<gene>
    <name evidence="9" type="primary">trpF</name>
    <name evidence="12" type="ORF">AXK60_07785</name>
    <name evidence="11" type="ORF">AXK61_15960</name>
</gene>
<evidence type="ECO:0000313" key="14">
    <source>
        <dbReference type="Proteomes" id="UP000070409"/>
    </source>
</evidence>
<evidence type="ECO:0000256" key="1">
    <source>
        <dbReference type="ARBA" id="ARBA00001164"/>
    </source>
</evidence>
<evidence type="ECO:0000256" key="2">
    <source>
        <dbReference type="ARBA" id="ARBA00004664"/>
    </source>
</evidence>
<dbReference type="InterPro" id="IPR044643">
    <property type="entry name" value="TrpF_fam"/>
</dbReference>
<evidence type="ECO:0000313" key="13">
    <source>
        <dbReference type="Proteomes" id="UP000070258"/>
    </source>
</evidence>
<proteinExistence type="inferred from homology"/>
<dbReference type="Pfam" id="PF00697">
    <property type="entry name" value="PRAI"/>
    <property type="match status" value="1"/>
</dbReference>